<dbReference type="InterPro" id="IPR045569">
    <property type="entry name" value="Metalloprtase-TldD/E_C"/>
</dbReference>
<protein>
    <recommendedName>
        <fullName evidence="1">Metalloprotease TldD/E C-terminal domain-containing protein</fullName>
    </recommendedName>
</protein>
<dbReference type="PANTHER" id="PTHR43421:SF1">
    <property type="entry name" value="METALLOPROTEASE PMBA"/>
    <property type="match status" value="1"/>
</dbReference>
<reference evidence="2" key="1">
    <citation type="journal article" date="2014" name="Front. Microbiol.">
        <title>High frequency of phylogenetically diverse reductive dehalogenase-homologous genes in deep subseafloor sedimentary metagenomes.</title>
        <authorList>
            <person name="Kawai M."/>
            <person name="Futagami T."/>
            <person name="Toyoda A."/>
            <person name="Takaki Y."/>
            <person name="Nishi S."/>
            <person name="Hori S."/>
            <person name="Arai W."/>
            <person name="Tsubouchi T."/>
            <person name="Morono Y."/>
            <person name="Uchiyama I."/>
            <person name="Ito T."/>
            <person name="Fujiyama A."/>
            <person name="Inagaki F."/>
            <person name="Takami H."/>
        </authorList>
    </citation>
    <scope>NUCLEOTIDE SEQUENCE</scope>
    <source>
        <strain evidence="2">Expedition CK06-06</strain>
    </source>
</reference>
<dbReference type="AlphaFoldDB" id="X1MRY0"/>
<feature type="non-terminal residue" evidence="2">
    <location>
        <position position="1"/>
    </location>
</feature>
<dbReference type="InterPro" id="IPR036059">
    <property type="entry name" value="TldD/PmbA_sf"/>
</dbReference>
<dbReference type="GO" id="GO:0006508">
    <property type="term" value="P:proteolysis"/>
    <property type="evidence" value="ECO:0007669"/>
    <property type="project" value="InterPro"/>
</dbReference>
<dbReference type="SUPFAM" id="SSF111283">
    <property type="entry name" value="Putative modulator of DNA gyrase, PmbA/TldD"/>
    <property type="match status" value="1"/>
</dbReference>
<dbReference type="InterPro" id="IPR047657">
    <property type="entry name" value="PmbA"/>
</dbReference>
<dbReference type="GO" id="GO:0008237">
    <property type="term" value="F:metallopeptidase activity"/>
    <property type="evidence" value="ECO:0007669"/>
    <property type="project" value="InterPro"/>
</dbReference>
<comment type="caution">
    <text evidence="2">The sequence shown here is derived from an EMBL/GenBank/DDBJ whole genome shotgun (WGS) entry which is preliminary data.</text>
</comment>
<feature type="domain" description="Metalloprotease TldD/E C-terminal" evidence="1">
    <location>
        <begin position="3"/>
        <end position="78"/>
    </location>
</feature>
<accession>X1MRY0</accession>
<name>X1MRY0_9ZZZZ</name>
<dbReference type="EMBL" id="BARV01017216">
    <property type="protein sequence ID" value="GAI20796.1"/>
    <property type="molecule type" value="Genomic_DNA"/>
</dbReference>
<evidence type="ECO:0000259" key="1">
    <source>
        <dbReference type="Pfam" id="PF19289"/>
    </source>
</evidence>
<dbReference type="Pfam" id="PF19289">
    <property type="entry name" value="PmbA_TldD_3rd"/>
    <property type="match status" value="1"/>
</dbReference>
<sequence>GQVIGSGQSNTLMGEFSVNLDLGYKVEKGKIVGRLKDIMVSGNAYTMFNQVAALGSELRWIGSTRTPGIYFKEINVAG</sequence>
<organism evidence="2">
    <name type="scientific">marine sediment metagenome</name>
    <dbReference type="NCBI Taxonomy" id="412755"/>
    <lineage>
        <taxon>unclassified sequences</taxon>
        <taxon>metagenomes</taxon>
        <taxon>ecological metagenomes</taxon>
    </lineage>
</organism>
<gene>
    <name evidence="2" type="ORF">S06H3_29390</name>
</gene>
<evidence type="ECO:0000313" key="2">
    <source>
        <dbReference type="EMBL" id="GAI20796.1"/>
    </source>
</evidence>
<proteinExistence type="predicted"/>
<dbReference type="GO" id="GO:0005829">
    <property type="term" value="C:cytosol"/>
    <property type="evidence" value="ECO:0007669"/>
    <property type="project" value="TreeGrafter"/>
</dbReference>
<dbReference type="PANTHER" id="PTHR43421">
    <property type="entry name" value="METALLOPROTEASE PMBA"/>
    <property type="match status" value="1"/>
</dbReference>